<reference evidence="3" key="2">
    <citation type="submission" date="2020-07" db="EMBL/GenBank/DDBJ databases">
        <authorList>
            <consortium name="NCBI Pathogen Detection Project"/>
        </authorList>
    </citation>
    <scope>NUCLEOTIDE SEQUENCE</scope>
    <source>
        <strain evidence="3">C8</strain>
    </source>
</reference>
<dbReference type="Pfam" id="PF12844">
    <property type="entry name" value="HTH_19"/>
    <property type="match status" value="1"/>
</dbReference>
<reference evidence="4 5" key="3">
    <citation type="submission" date="2020-12" db="EMBL/GenBank/DDBJ databases">
        <title>Comparative genomics of Clostridium perfringens reveals patterns of host-associated phylogenetic clades and virulence factors.</title>
        <authorList>
            <person name="Smith A.H."/>
            <person name="Geier R."/>
        </authorList>
    </citation>
    <scope>NUCLEOTIDE SEQUENCE [LARGE SCALE GENOMIC DNA]</scope>
    <source>
        <strain evidence="4 5">CHD15829P</strain>
    </source>
</reference>
<dbReference type="Gene3D" id="1.10.260.40">
    <property type="entry name" value="lambda repressor-like DNA-binding domains"/>
    <property type="match status" value="1"/>
</dbReference>
<gene>
    <name evidence="3" type="ORF">I9080_002941</name>
    <name evidence="4" type="ORF">JJB78_15800</name>
</gene>
<dbReference type="SMART" id="SM00530">
    <property type="entry name" value="HTH_XRE"/>
    <property type="match status" value="1"/>
</dbReference>
<dbReference type="CDD" id="cd00093">
    <property type="entry name" value="HTH_XRE"/>
    <property type="match status" value="1"/>
</dbReference>
<dbReference type="SUPFAM" id="SSF47413">
    <property type="entry name" value="lambda repressor-like DNA-binding domains"/>
    <property type="match status" value="1"/>
</dbReference>
<dbReference type="EMBL" id="JAENRE010000012">
    <property type="protein sequence ID" value="MBO3417942.1"/>
    <property type="molecule type" value="Genomic_DNA"/>
</dbReference>
<dbReference type="AlphaFoldDB" id="A0A8H9QZN8"/>
<dbReference type="PROSITE" id="PS50943">
    <property type="entry name" value="HTH_CROC1"/>
    <property type="match status" value="1"/>
</dbReference>
<accession>A0A8H9QZN8</accession>
<comment type="caution">
    <text evidence="3">The sequence shown here is derived from an EMBL/GenBank/DDBJ whole genome shotgun (WGS) entry which is preliminary data.</text>
</comment>
<dbReference type="Proteomes" id="UP000859547">
    <property type="component" value="Unassembled WGS sequence"/>
</dbReference>
<protein>
    <submittedName>
        <fullName evidence="3">Helix-turn-helix domain-containing protein</fullName>
    </submittedName>
</protein>
<feature type="non-terminal residue" evidence="3">
    <location>
        <position position="108"/>
    </location>
</feature>
<evidence type="ECO:0000259" key="2">
    <source>
        <dbReference type="PROSITE" id="PS50943"/>
    </source>
</evidence>
<organism evidence="3">
    <name type="scientific">Clostridium perfringens</name>
    <dbReference type="NCBI Taxonomy" id="1502"/>
    <lineage>
        <taxon>Bacteria</taxon>
        <taxon>Bacillati</taxon>
        <taxon>Bacillota</taxon>
        <taxon>Clostridia</taxon>
        <taxon>Eubacteriales</taxon>
        <taxon>Clostridiaceae</taxon>
        <taxon>Clostridium</taxon>
    </lineage>
</organism>
<dbReference type="Proteomes" id="UP000668358">
    <property type="component" value="Unassembled WGS sequence"/>
</dbReference>
<evidence type="ECO:0000313" key="3">
    <source>
        <dbReference type="EMBL" id="HAT4309097.1"/>
    </source>
</evidence>
<evidence type="ECO:0000313" key="4">
    <source>
        <dbReference type="EMBL" id="MBO3417942.1"/>
    </source>
</evidence>
<dbReference type="EMBL" id="DACTCB010000022">
    <property type="protein sequence ID" value="HAT4309097.1"/>
    <property type="molecule type" value="Genomic_DNA"/>
</dbReference>
<proteinExistence type="predicted"/>
<evidence type="ECO:0000313" key="5">
    <source>
        <dbReference type="Proteomes" id="UP000668358"/>
    </source>
</evidence>
<dbReference type="PANTHER" id="PTHR46558:SF11">
    <property type="entry name" value="HTH-TYPE TRANSCRIPTIONAL REGULATOR XRE"/>
    <property type="match status" value="1"/>
</dbReference>
<dbReference type="InterPro" id="IPR001387">
    <property type="entry name" value="Cro/C1-type_HTH"/>
</dbReference>
<reference evidence="3" key="1">
    <citation type="journal article" date="2018" name="Genome Biol.">
        <title>SKESA: strategic k-mer extension for scrupulous assemblies.</title>
        <authorList>
            <person name="Souvorov A."/>
            <person name="Agarwala R."/>
            <person name="Lipman D.J."/>
        </authorList>
    </citation>
    <scope>NUCLEOTIDE SEQUENCE</scope>
    <source>
        <strain evidence="3">C8</strain>
    </source>
</reference>
<dbReference type="PANTHER" id="PTHR46558">
    <property type="entry name" value="TRACRIPTIONAL REGULATORY PROTEIN-RELATED-RELATED"/>
    <property type="match status" value="1"/>
</dbReference>
<feature type="domain" description="HTH cro/C1-type" evidence="2">
    <location>
        <begin position="5"/>
        <end position="59"/>
    </location>
</feature>
<dbReference type="RefSeq" id="WP_208345692.1">
    <property type="nucleotide sequence ID" value="NZ_JAENRE010000012.1"/>
</dbReference>
<keyword evidence="1" id="KW-0238">DNA-binding</keyword>
<name>A0A8H9QZN8_CLOPF</name>
<dbReference type="GO" id="GO:0003677">
    <property type="term" value="F:DNA binding"/>
    <property type="evidence" value="ECO:0007669"/>
    <property type="project" value="UniProtKB-KW"/>
</dbReference>
<evidence type="ECO:0000256" key="1">
    <source>
        <dbReference type="ARBA" id="ARBA00023125"/>
    </source>
</evidence>
<sequence>MNERLKQIRKSKKLSQREFGDKIHLSQNHISSLESGARTITERIISDICEEYNVNREWFVNGTGEMFKDELDKYNIPDPEIKEMLRLFLKADEETREYIKGLMEKATK</sequence>
<dbReference type="InterPro" id="IPR010982">
    <property type="entry name" value="Lambda_DNA-bd_dom_sf"/>
</dbReference>